<reference evidence="6 7" key="1">
    <citation type="submission" date="2023-09" db="EMBL/GenBank/DDBJ databases">
        <authorList>
            <person name="Page C.A."/>
            <person name="Perez-Diaz I.M."/>
        </authorList>
    </citation>
    <scope>NUCLEOTIDE SEQUENCE [LARGE SCALE GENOMIC DNA]</scope>
    <source>
        <strain evidence="6 7">Ll15</strain>
    </source>
</reference>
<proteinExistence type="inferred from homology"/>
<name>A0ABZ0RZL5_9BACI</name>
<feature type="domain" description="Superoxide dismutase copper/zinc binding" evidence="5">
    <location>
        <begin position="51"/>
        <end position="182"/>
    </location>
</feature>
<dbReference type="RefSeq" id="WP_319837419.1">
    <property type="nucleotide sequence ID" value="NZ_CP137624.1"/>
</dbReference>
<dbReference type="EC" id="1.15.1.1" evidence="3"/>
<evidence type="ECO:0000256" key="4">
    <source>
        <dbReference type="SAM" id="SignalP"/>
    </source>
</evidence>
<evidence type="ECO:0000256" key="1">
    <source>
        <dbReference type="ARBA" id="ARBA00010457"/>
    </source>
</evidence>
<evidence type="ECO:0000256" key="3">
    <source>
        <dbReference type="RuleBase" id="RU000393"/>
    </source>
</evidence>
<keyword evidence="3" id="KW-0560">Oxidoreductase</keyword>
<feature type="chain" id="PRO_5047471195" description="Superoxide dismutase [Cu-Zn]" evidence="4">
    <location>
        <begin position="22"/>
        <end position="183"/>
    </location>
</feature>
<keyword evidence="3" id="KW-0862">Zinc</keyword>
<accession>A0ABZ0RZL5</accession>
<comment type="cofactor">
    <cofactor evidence="3">
        <name>Cu cation</name>
        <dbReference type="ChEBI" id="CHEBI:23378"/>
    </cofactor>
    <text evidence="3">Binds 1 copper ion per subunit.</text>
</comment>
<dbReference type="Proteomes" id="UP001322664">
    <property type="component" value="Chromosome"/>
</dbReference>
<keyword evidence="3" id="KW-0479">Metal-binding</keyword>
<evidence type="ECO:0000313" key="6">
    <source>
        <dbReference type="EMBL" id="WPK12731.1"/>
    </source>
</evidence>
<comment type="function">
    <text evidence="2">Destroys radicals which are normally produced within the cells and which are toxic to biological systems. May play a role in favoring mycobacterial survival in phagocytes.</text>
</comment>
<comment type="catalytic activity">
    <reaction evidence="3">
        <text>2 superoxide + 2 H(+) = H2O2 + O2</text>
        <dbReference type="Rhea" id="RHEA:20696"/>
        <dbReference type="ChEBI" id="CHEBI:15378"/>
        <dbReference type="ChEBI" id="CHEBI:15379"/>
        <dbReference type="ChEBI" id="CHEBI:16240"/>
        <dbReference type="ChEBI" id="CHEBI:18421"/>
        <dbReference type="EC" id="1.15.1.1"/>
    </reaction>
</comment>
<dbReference type="PROSITE" id="PS51257">
    <property type="entry name" value="PROKAR_LIPOPROTEIN"/>
    <property type="match status" value="1"/>
</dbReference>
<feature type="signal peptide" evidence="4">
    <location>
        <begin position="1"/>
        <end position="21"/>
    </location>
</feature>
<evidence type="ECO:0000256" key="2">
    <source>
        <dbReference type="ARBA" id="ARBA00024900"/>
    </source>
</evidence>
<dbReference type="CDD" id="cd00305">
    <property type="entry name" value="Cu-Zn_Superoxide_Dismutase"/>
    <property type="match status" value="1"/>
</dbReference>
<comment type="cofactor">
    <cofactor evidence="3">
        <name>Zn(2+)</name>
        <dbReference type="ChEBI" id="CHEBI:29105"/>
    </cofactor>
    <text evidence="3">Binds 1 zinc ion per subunit.</text>
</comment>
<dbReference type="Gene3D" id="2.60.40.200">
    <property type="entry name" value="Superoxide dismutase, copper/zinc binding domain"/>
    <property type="match status" value="1"/>
</dbReference>
<sequence>MYKIILLSTALLLSGCSLFQAKKEEVEMPVHAPSAATATAKMLNSKGESVGEVTLKEVTEGVELYAELHNLPPGTHAIHIHEVGKCEAPSFESAGAHFNPEHKQHGIENPQGPHAGDLPNLEVAEDGTVELEFTTKLVTLMKGHENSLFDKDGSSIVIHEKADDYKTDPSGNSGDRIACGVIE</sequence>
<protein>
    <recommendedName>
        <fullName evidence="3">Superoxide dismutase [Cu-Zn]</fullName>
        <ecNumber evidence="3">1.15.1.1</ecNumber>
    </recommendedName>
</protein>
<dbReference type="PROSITE" id="PS00332">
    <property type="entry name" value="SOD_CU_ZN_2"/>
    <property type="match status" value="1"/>
</dbReference>
<keyword evidence="7" id="KW-1185">Reference proteome</keyword>
<keyword evidence="4" id="KW-0732">Signal</keyword>
<organism evidence="6 7">
    <name type="scientific">Lysinibacillus louembei</name>
    <dbReference type="NCBI Taxonomy" id="1470088"/>
    <lineage>
        <taxon>Bacteria</taxon>
        <taxon>Bacillati</taxon>
        <taxon>Bacillota</taxon>
        <taxon>Bacilli</taxon>
        <taxon>Bacillales</taxon>
        <taxon>Bacillaceae</taxon>
        <taxon>Lysinibacillus</taxon>
    </lineage>
</organism>
<dbReference type="Pfam" id="PF00080">
    <property type="entry name" value="Sod_Cu"/>
    <property type="match status" value="1"/>
</dbReference>
<dbReference type="InterPro" id="IPR001424">
    <property type="entry name" value="SOD_Cu_Zn_dom"/>
</dbReference>
<dbReference type="InterPro" id="IPR036423">
    <property type="entry name" value="SOD-like_Cu/Zn_dom_sf"/>
</dbReference>
<dbReference type="InterPro" id="IPR018152">
    <property type="entry name" value="SOD_Cu/Zn_BS"/>
</dbReference>
<keyword evidence="3" id="KW-0186">Copper</keyword>
<dbReference type="EMBL" id="CP137624">
    <property type="protein sequence ID" value="WPK12731.1"/>
    <property type="molecule type" value="Genomic_DNA"/>
</dbReference>
<gene>
    <name evidence="6" type="ORF">R6U77_03240</name>
</gene>
<evidence type="ECO:0000259" key="5">
    <source>
        <dbReference type="Pfam" id="PF00080"/>
    </source>
</evidence>
<dbReference type="PANTHER" id="PTHR10003">
    <property type="entry name" value="SUPEROXIDE DISMUTASE CU-ZN -RELATED"/>
    <property type="match status" value="1"/>
</dbReference>
<dbReference type="InterPro" id="IPR024134">
    <property type="entry name" value="SOD_Cu/Zn_/chaperone"/>
</dbReference>
<dbReference type="SUPFAM" id="SSF49329">
    <property type="entry name" value="Cu,Zn superoxide dismutase-like"/>
    <property type="match status" value="1"/>
</dbReference>
<evidence type="ECO:0000313" key="7">
    <source>
        <dbReference type="Proteomes" id="UP001322664"/>
    </source>
</evidence>
<comment type="similarity">
    <text evidence="1 3">Belongs to the Cu-Zn superoxide dismutase family.</text>
</comment>